<dbReference type="PANTHER" id="PTHR36482:SF5">
    <property type="entry name" value="23 KDA JASMONATE-INDUCED PROTEIN-LIKE"/>
    <property type="match status" value="1"/>
</dbReference>
<sequence>MACNVFGNLITDETLKELPEYIGKRVTKRDRAKVAMQMKNAENKDVNARQYVEKLKREWGVGVSTLCLVYNATGDTITLVGSNDWLGHLGPAPYPSEIGNGQWGGFLHVKRSGTASGSTQL</sequence>
<dbReference type="InterPro" id="IPR049065">
    <property type="entry name" value="Nakanori"/>
</dbReference>
<proteinExistence type="predicted"/>
<keyword evidence="2" id="KW-1185">Reference proteome</keyword>
<dbReference type="AlphaFoldDB" id="A0AAV5KWJ5"/>
<evidence type="ECO:0000313" key="2">
    <source>
        <dbReference type="Proteomes" id="UP001054252"/>
    </source>
</evidence>
<dbReference type="Pfam" id="PF21230">
    <property type="entry name" value="Nakanori"/>
    <property type="match status" value="1"/>
</dbReference>
<name>A0AAV5KWJ5_9ROSI</name>
<dbReference type="PANTHER" id="PTHR36482">
    <property type="entry name" value="OSJNBA0024J22.15 PROTEIN"/>
    <property type="match status" value="1"/>
</dbReference>
<dbReference type="EMBL" id="BPVZ01000081">
    <property type="protein sequence ID" value="GKV29037.1"/>
    <property type="molecule type" value="Genomic_DNA"/>
</dbReference>
<dbReference type="InterPro" id="IPR053085">
    <property type="entry name" value="Jasmonate-induced_protein"/>
</dbReference>
<accession>A0AAV5KWJ5</accession>
<dbReference type="Proteomes" id="UP001054252">
    <property type="component" value="Unassembled WGS sequence"/>
</dbReference>
<gene>
    <name evidence="1" type="ORF">SLEP1_g38010</name>
</gene>
<organism evidence="1 2">
    <name type="scientific">Rubroshorea leprosula</name>
    <dbReference type="NCBI Taxonomy" id="152421"/>
    <lineage>
        <taxon>Eukaryota</taxon>
        <taxon>Viridiplantae</taxon>
        <taxon>Streptophyta</taxon>
        <taxon>Embryophyta</taxon>
        <taxon>Tracheophyta</taxon>
        <taxon>Spermatophyta</taxon>
        <taxon>Magnoliopsida</taxon>
        <taxon>eudicotyledons</taxon>
        <taxon>Gunneridae</taxon>
        <taxon>Pentapetalae</taxon>
        <taxon>rosids</taxon>
        <taxon>malvids</taxon>
        <taxon>Malvales</taxon>
        <taxon>Dipterocarpaceae</taxon>
        <taxon>Rubroshorea</taxon>
    </lineage>
</organism>
<comment type="caution">
    <text evidence="1">The sequence shown here is derived from an EMBL/GenBank/DDBJ whole genome shotgun (WGS) entry which is preliminary data.</text>
</comment>
<protein>
    <submittedName>
        <fullName evidence="1">Uncharacterized protein</fullName>
    </submittedName>
</protein>
<reference evidence="1 2" key="1">
    <citation type="journal article" date="2021" name="Commun. Biol.">
        <title>The genome of Shorea leprosula (Dipterocarpaceae) highlights the ecological relevance of drought in aseasonal tropical rainforests.</title>
        <authorList>
            <person name="Ng K.K.S."/>
            <person name="Kobayashi M.J."/>
            <person name="Fawcett J.A."/>
            <person name="Hatakeyama M."/>
            <person name="Paape T."/>
            <person name="Ng C.H."/>
            <person name="Ang C.C."/>
            <person name="Tnah L.H."/>
            <person name="Lee C.T."/>
            <person name="Nishiyama T."/>
            <person name="Sese J."/>
            <person name="O'Brien M.J."/>
            <person name="Copetti D."/>
            <person name="Mohd Noor M.I."/>
            <person name="Ong R.C."/>
            <person name="Putra M."/>
            <person name="Sireger I.Z."/>
            <person name="Indrioko S."/>
            <person name="Kosugi Y."/>
            <person name="Izuno A."/>
            <person name="Isagi Y."/>
            <person name="Lee S.L."/>
            <person name="Shimizu K.K."/>
        </authorList>
    </citation>
    <scope>NUCLEOTIDE SEQUENCE [LARGE SCALE GENOMIC DNA]</scope>
    <source>
        <strain evidence="1">214</strain>
    </source>
</reference>
<evidence type="ECO:0000313" key="1">
    <source>
        <dbReference type="EMBL" id="GKV29037.1"/>
    </source>
</evidence>